<organism evidence="2 3">
    <name type="scientific">Streptomyces carminius</name>
    <dbReference type="NCBI Taxonomy" id="2665496"/>
    <lineage>
        <taxon>Bacteria</taxon>
        <taxon>Bacillati</taxon>
        <taxon>Actinomycetota</taxon>
        <taxon>Actinomycetes</taxon>
        <taxon>Kitasatosporales</taxon>
        <taxon>Streptomycetaceae</taxon>
        <taxon>Streptomyces</taxon>
    </lineage>
</organism>
<accession>A0A2M8LS57</accession>
<feature type="compositionally biased region" description="Polar residues" evidence="1">
    <location>
        <begin position="17"/>
        <end position="26"/>
    </location>
</feature>
<sequence>MGTADGGTGTGGTYIGSASNSAVSVGDNNTVRNEVVSAPADGGHRELLRAVRELREDLARLVTTPETRALREELDGAEEEIRSTGQAGATRRESLRQRLQDAATAVGALASGAAVGQALAALGG</sequence>
<evidence type="ECO:0000256" key="1">
    <source>
        <dbReference type="SAM" id="MobiDB-lite"/>
    </source>
</evidence>
<comment type="caution">
    <text evidence="2">The sequence shown here is derived from an EMBL/GenBank/DDBJ whole genome shotgun (WGS) entry which is preliminary data.</text>
</comment>
<proteinExistence type="predicted"/>
<dbReference type="AlphaFoldDB" id="A0A2M8LS57"/>
<dbReference type="RefSeq" id="WP_100204576.1">
    <property type="nucleotide sequence ID" value="NZ_PGGW01000068.1"/>
</dbReference>
<evidence type="ECO:0000313" key="2">
    <source>
        <dbReference type="EMBL" id="PJE94796.1"/>
    </source>
</evidence>
<keyword evidence="3" id="KW-1185">Reference proteome</keyword>
<feature type="region of interest" description="Disordered" evidence="1">
    <location>
        <begin position="1"/>
        <end position="26"/>
    </location>
</feature>
<feature type="region of interest" description="Disordered" evidence="1">
    <location>
        <begin position="74"/>
        <end position="93"/>
    </location>
</feature>
<reference evidence="2 3" key="1">
    <citation type="submission" date="2017-11" db="EMBL/GenBank/DDBJ databases">
        <title>Streptomyces carmine sp. nov., a novel actinomycete isolated from Sophora alopecuroides in Xinjiang, China.</title>
        <authorList>
            <person name="Wang Y."/>
            <person name="Luo X."/>
            <person name="Wan C."/>
            <person name="Zhang L."/>
        </authorList>
    </citation>
    <scope>NUCLEOTIDE SEQUENCE [LARGE SCALE GENOMIC DNA]</scope>
    <source>
        <strain evidence="2 3">TRM SA0054</strain>
    </source>
</reference>
<feature type="compositionally biased region" description="Gly residues" evidence="1">
    <location>
        <begin position="1"/>
        <end position="14"/>
    </location>
</feature>
<name>A0A2M8LS57_9ACTN</name>
<evidence type="ECO:0000313" key="3">
    <source>
        <dbReference type="Proteomes" id="UP000230407"/>
    </source>
</evidence>
<gene>
    <name evidence="2" type="ORF">CUT44_26975</name>
</gene>
<dbReference type="EMBL" id="PGGW01000068">
    <property type="protein sequence ID" value="PJE94796.1"/>
    <property type="molecule type" value="Genomic_DNA"/>
</dbReference>
<protein>
    <submittedName>
        <fullName evidence="2">Uncharacterized protein</fullName>
    </submittedName>
</protein>
<dbReference type="Proteomes" id="UP000230407">
    <property type="component" value="Unassembled WGS sequence"/>
</dbReference>